<evidence type="ECO:0000256" key="2">
    <source>
        <dbReference type="ARBA" id="ARBA00022723"/>
    </source>
</evidence>
<gene>
    <name evidence="6" type="ORF">CEPID_12355</name>
</gene>
<proteinExistence type="predicted"/>
<keyword evidence="1" id="KW-0540">Nuclease</keyword>
<organism evidence="6 7">
    <name type="scientific">Corynebacterium epidermidicanis</name>
    <dbReference type="NCBI Taxonomy" id="1050174"/>
    <lineage>
        <taxon>Bacteria</taxon>
        <taxon>Bacillati</taxon>
        <taxon>Actinomycetota</taxon>
        <taxon>Actinomycetes</taxon>
        <taxon>Mycobacteriales</taxon>
        <taxon>Corynebacteriaceae</taxon>
        <taxon>Corynebacterium</taxon>
    </lineage>
</organism>
<dbReference type="AlphaFoldDB" id="A0A0G3GXP1"/>
<dbReference type="Proteomes" id="UP000035368">
    <property type="component" value="Chromosome"/>
</dbReference>
<dbReference type="OrthoDB" id="211933at2"/>
<accession>A0A0G3GXP1</accession>
<reference evidence="6 7" key="1">
    <citation type="submission" date="2015-05" db="EMBL/GenBank/DDBJ databases">
        <title>Complete genome sequence of Corynebacterium epidermidicanis DSM 45586, isolated from the skin of a dog suffering from pruritus.</title>
        <authorList>
            <person name="Ruckert C."/>
            <person name="Albersmeier A."/>
            <person name="Winkler A."/>
            <person name="Tauch A."/>
        </authorList>
    </citation>
    <scope>NUCLEOTIDE SEQUENCE [LARGE SCALE GENOMIC DNA]</scope>
    <source>
        <strain evidence="6 7">DSM 45586</strain>
    </source>
</reference>
<dbReference type="InterPro" id="IPR002716">
    <property type="entry name" value="PIN_dom"/>
</dbReference>
<dbReference type="GO" id="GO:0004518">
    <property type="term" value="F:nuclease activity"/>
    <property type="evidence" value="ECO:0007669"/>
    <property type="project" value="UniProtKB-KW"/>
</dbReference>
<dbReference type="Pfam" id="PF13470">
    <property type="entry name" value="PIN_3"/>
    <property type="match status" value="1"/>
</dbReference>
<protein>
    <submittedName>
        <fullName evidence="6">PIN domain</fullName>
    </submittedName>
</protein>
<evidence type="ECO:0000259" key="5">
    <source>
        <dbReference type="Pfam" id="PF13470"/>
    </source>
</evidence>
<keyword evidence="3" id="KW-0378">Hydrolase</keyword>
<evidence type="ECO:0000313" key="7">
    <source>
        <dbReference type="Proteomes" id="UP000035368"/>
    </source>
</evidence>
<dbReference type="STRING" id="1050174.CEPID_12355"/>
<sequence length="197" mass="22578">MSYVPVSNSVLPDANVWFSTTLHSWLGLLAAETLGTWTFHWTEDIIAEAMYNKRKEYPHTSSHQIEAIRDRLLNTPSTRISGFEIDRSVNYPDRFDAHVHSAALHGRVQIIVTDDRKGFVGLYPDPDKCPYEVYTADEFLMLVGDSAPEAIDEVIKQQFFYFSNKKISFNLASRLQDAGCPEFAEYVRKRLQELPLT</sequence>
<dbReference type="GO" id="GO:0016787">
    <property type="term" value="F:hydrolase activity"/>
    <property type="evidence" value="ECO:0007669"/>
    <property type="project" value="UniProtKB-KW"/>
</dbReference>
<feature type="domain" description="PIN" evidence="5">
    <location>
        <begin position="10"/>
        <end position="117"/>
    </location>
</feature>
<keyword evidence="2" id="KW-0479">Metal-binding</keyword>
<dbReference type="KEGG" id="cei:CEPID_12355"/>
<name>A0A0G3GXP1_9CORY</name>
<evidence type="ECO:0000256" key="3">
    <source>
        <dbReference type="ARBA" id="ARBA00022801"/>
    </source>
</evidence>
<dbReference type="PATRIC" id="fig|1050174.4.peg.2494"/>
<dbReference type="RefSeq" id="WP_047241152.1">
    <property type="nucleotide sequence ID" value="NZ_CP011541.1"/>
</dbReference>
<keyword evidence="4" id="KW-0460">Magnesium</keyword>
<evidence type="ECO:0000313" key="6">
    <source>
        <dbReference type="EMBL" id="AKK04293.1"/>
    </source>
</evidence>
<dbReference type="GO" id="GO:0046872">
    <property type="term" value="F:metal ion binding"/>
    <property type="evidence" value="ECO:0007669"/>
    <property type="project" value="UniProtKB-KW"/>
</dbReference>
<evidence type="ECO:0000256" key="4">
    <source>
        <dbReference type="ARBA" id="ARBA00022842"/>
    </source>
</evidence>
<keyword evidence="7" id="KW-1185">Reference proteome</keyword>
<dbReference type="EMBL" id="CP011541">
    <property type="protein sequence ID" value="AKK04293.1"/>
    <property type="molecule type" value="Genomic_DNA"/>
</dbReference>
<evidence type="ECO:0000256" key="1">
    <source>
        <dbReference type="ARBA" id="ARBA00022722"/>
    </source>
</evidence>